<evidence type="ECO:0000259" key="3">
    <source>
        <dbReference type="Pfam" id="PF13439"/>
    </source>
</evidence>
<evidence type="ECO:0000313" key="4">
    <source>
        <dbReference type="EMBL" id="OGL72306.1"/>
    </source>
</evidence>
<dbReference type="CDD" id="cd03801">
    <property type="entry name" value="GT4_PimA-like"/>
    <property type="match status" value="1"/>
</dbReference>
<keyword evidence="1" id="KW-1133">Transmembrane helix</keyword>
<dbReference type="Pfam" id="PF00534">
    <property type="entry name" value="Glycos_transf_1"/>
    <property type="match status" value="1"/>
</dbReference>
<dbReference type="GO" id="GO:0016758">
    <property type="term" value="F:hexosyltransferase activity"/>
    <property type="evidence" value="ECO:0007669"/>
    <property type="project" value="TreeGrafter"/>
</dbReference>
<feature type="transmembrane region" description="Helical" evidence="1">
    <location>
        <begin position="84"/>
        <end position="106"/>
    </location>
</feature>
<dbReference type="STRING" id="1802391.A3D72_01390"/>
<dbReference type="Gene3D" id="3.40.50.2000">
    <property type="entry name" value="Glycogen Phosphorylase B"/>
    <property type="match status" value="2"/>
</dbReference>
<accession>A0A1F7U239</accession>
<dbReference type="EMBL" id="MGDZ01000067">
    <property type="protein sequence ID" value="OGL72306.1"/>
    <property type="molecule type" value="Genomic_DNA"/>
</dbReference>
<dbReference type="InterPro" id="IPR028098">
    <property type="entry name" value="Glyco_trans_4-like_N"/>
</dbReference>
<dbReference type="Proteomes" id="UP000176303">
    <property type="component" value="Unassembled WGS sequence"/>
</dbReference>
<proteinExistence type="predicted"/>
<name>A0A1F7U239_9BACT</name>
<evidence type="ECO:0000259" key="2">
    <source>
        <dbReference type="Pfam" id="PF00534"/>
    </source>
</evidence>
<gene>
    <name evidence="4" type="ORF">A3D72_01390</name>
</gene>
<reference evidence="4 5" key="1">
    <citation type="journal article" date="2016" name="Nat. Commun.">
        <title>Thousands of microbial genomes shed light on interconnected biogeochemical processes in an aquifer system.</title>
        <authorList>
            <person name="Anantharaman K."/>
            <person name="Brown C.T."/>
            <person name="Hug L.A."/>
            <person name="Sharon I."/>
            <person name="Castelle C.J."/>
            <person name="Probst A.J."/>
            <person name="Thomas B.C."/>
            <person name="Singh A."/>
            <person name="Wilkins M.J."/>
            <person name="Karaoz U."/>
            <person name="Brodie E.L."/>
            <person name="Williams K.H."/>
            <person name="Hubbard S.S."/>
            <person name="Banfield J.F."/>
        </authorList>
    </citation>
    <scope>NUCLEOTIDE SEQUENCE [LARGE SCALE GENOMIC DNA]</scope>
</reference>
<evidence type="ECO:0000313" key="5">
    <source>
        <dbReference type="Proteomes" id="UP000176303"/>
    </source>
</evidence>
<evidence type="ECO:0000256" key="1">
    <source>
        <dbReference type="SAM" id="Phobius"/>
    </source>
</evidence>
<keyword evidence="1" id="KW-0472">Membrane</keyword>
<dbReference type="InterPro" id="IPR050194">
    <property type="entry name" value="Glycosyltransferase_grp1"/>
</dbReference>
<protein>
    <recommendedName>
        <fullName evidence="6">Glycosyl transferase family 1 domain-containing protein</fullName>
    </recommendedName>
</protein>
<dbReference type="InterPro" id="IPR001296">
    <property type="entry name" value="Glyco_trans_1"/>
</dbReference>
<sequence length="376" mass="41993">MKRMLLVTLDFPPLRGGVARYYAGLLGAFPPESVAVLAEPAPEDEKFDVVAPYRVIRKRILGRLWPRWKWVWLRIMRVRRRTPFEVLLVGQVLPLGYAALTLRLLFRISYVVFVHGLDLLSARRSPWKRFWAERILRGASLVVANSGWTKARALEFGARDGRIEIIHPCPRARPLDRGSVERIISRWNLAGKRVILSVGRLVSRKGHDMMIEALPDIIRSHPSVIWIVVGDGPEGERLRHAVSKRALANHVVFTNVLNDEDLAAAYAAADVFVLPTREEEYDAEGFGLVFLEAGAAGVSVVAGRGGGVDEAVVDGVTGLLIDPRDPIAIARAVNRILSDKELARRMGDSGRSRVENHFQWLQQSSKLESSIKQTVS</sequence>
<evidence type="ECO:0008006" key="6">
    <source>
        <dbReference type="Google" id="ProtNLM"/>
    </source>
</evidence>
<feature type="domain" description="Glycosyltransferase subfamily 4-like N-terminal" evidence="3">
    <location>
        <begin position="16"/>
        <end position="168"/>
    </location>
</feature>
<dbReference type="PANTHER" id="PTHR45947">
    <property type="entry name" value="SULFOQUINOVOSYL TRANSFERASE SQD2"/>
    <property type="match status" value="1"/>
</dbReference>
<feature type="domain" description="Glycosyl transferase family 1" evidence="2">
    <location>
        <begin position="189"/>
        <end position="352"/>
    </location>
</feature>
<dbReference type="PANTHER" id="PTHR45947:SF3">
    <property type="entry name" value="SULFOQUINOVOSYL TRANSFERASE SQD2"/>
    <property type="match status" value="1"/>
</dbReference>
<dbReference type="AlphaFoldDB" id="A0A1F7U239"/>
<organism evidence="4 5">
    <name type="scientific">Candidatus Uhrbacteria bacterium RIFCSPHIGHO2_02_FULL_57_19</name>
    <dbReference type="NCBI Taxonomy" id="1802391"/>
    <lineage>
        <taxon>Bacteria</taxon>
        <taxon>Candidatus Uhriibacteriota</taxon>
    </lineage>
</organism>
<keyword evidence="1" id="KW-0812">Transmembrane</keyword>
<comment type="caution">
    <text evidence="4">The sequence shown here is derived from an EMBL/GenBank/DDBJ whole genome shotgun (WGS) entry which is preliminary data.</text>
</comment>
<dbReference type="SUPFAM" id="SSF53756">
    <property type="entry name" value="UDP-Glycosyltransferase/glycogen phosphorylase"/>
    <property type="match status" value="1"/>
</dbReference>
<dbReference type="Pfam" id="PF13439">
    <property type="entry name" value="Glyco_transf_4"/>
    <property type="match status" value="1"/>
</dbReference>